<comment type="caution">
    <text evidence="5">The sequence shown here is derived from an EMBL/GenBank/DDBJ whole genome shotgun (WGS) entry which is preliminary data.</text>
</comment>
<dbReference type="GO" id="GO:0006099">
    <property type="term" value="P:tricarboxylic acid cycle"/>
    <property type="evidence" value="ECO:0007669"/>
    <property type="project" value="TreeGrafter"/>
</dbReference>
<dbReference type="PANTHER" id="PTHR23152">
    <property type="entry name" value="2-OXOGLUTARATE DEHYDROGENASE"/>
    <property type="match status" value="1"/>
</dbReference>
<evidence type="ECO:0000313" key="5">
    <source>
        <dbReference type="EMBL" id="EQD73390.1"/>
    </source>
</evidence>
<dbReference type="InterPro" id="IPR031717">
    <property type="entry name" value="ODO-1/KGD_C"/>
</dbReference>
<dbReference type="GO" id="GO:0004591">
    <property type="term" value="F:oxoglutarate dehydrogenase (succinyl-transferring) activity"/>
    <property type="evidence" value="ECO:0007669"/>
    <property type="project" value="TreeGrafter"/>
</dbReference>
<dbReference type="Gene3D" id="3.40.50.11610">
    <property type="entry name" value="Multifunctional 2-oxoglutarate metabolism enzyme, C-terminal domain"/>
    <property type="match status" value="1"/>
</dbReference>
<dbReference type="EMBL" id="AUZX01003628">
    <property type="protein sequence ID" value="EQD73390.1"/>
    <property type="molecule type" value="Genomic_DNA"/>
</dbReference>
<dbReference type="GO" id="GO:0030976">
    <property type="term" value="F:thiamine pyrophosphate binding"/>
    <property type="evidence" value="ECO:0007669"/>
    <property type="project" value="InterPro"/>
</dbReference>
<dbReference type="InterPro" id="IPR011603">
    <property type="entry name" value="2oxoglutarate_DH_E1"/>
</dbReference>
<gene>
    <name evidence="5" type="ORF">B1A_04979</name>
</gene>
<evidence type="ECO:0000259" key="4">
    <source>
        <dbReference type="Pfam" id="PF16870"/>
    </source>
</evidence>
<proteinExistence type="predicted"/>
<dbReference type="PANTHER" id="PTHR23152:SF4">
    <property type="entry name" value="2-OXOADIPATE DEHYDROGENASE COMPLEX COMPONENT E1"/>
    <property type="match status" value="1"/>
</dbReference>
<dbReference type="GO" id="GO:0005829">
    <property type="term" value="C:cytosol"/>
    <property type="evidence" value="ECO:0007669"/>
    <property type="project" value="TreeGrafter"/>
</dbReference>
<reference evidence="5" key="2">
    <citation type="journal article" date="2014" name="ISME J.">
        <title>Microbial stratification in low pH oxic and suboxic macroscopic growths along an acid mine drainage.</title>
        <authorList>
            <person name="Mendez-Garcia C."/>
            <person name="Mesa V."/>
            <person name="Sprenger R.R."/>
            <person name="Richter M."/>
            <person name="Diez M.S."/>
            <person name="Solano J."/>
            <person name="Bargiela R."/>
            <person name="Golyshina O.V."/>
            <person name="Manteca A."/>
            <person name="Ramos J.L."/>
            <person name="Gallego J.R."/>
            <person name="Llorente I."/>
            <person name="Martins Dos Santos V.A."/>
            <person name="Jensen O.N."/>
            <person name="Pelaez A.I."/>
            <person name="Sanchez J."/>
            <person name="Ferrer M."/>
        </authorList>
    </citation>
    <scope>NUCLEOTIDE SEQUENCE</scope>
</reference>
<organism evidence="5">
    <name type="scientific">mine drainage metagenome</name>
    <dbReference type="NCBI Taxonomy" id="410659"/>
    <lineage>
        <taxon>unclassified sequences</taxon>
        <taxon>metagenomes</taxon>
        <taxon>ecological metagenomes</taxon>
    </lineage>
</organism>
<evidence type="ECO:0000256" key="3">
    <source>
        <dbReference type="ARBA" id="ARBA00023052"/>
    </source>
</evidence>
<evidence type="ECO:0000256" key="1">
    <source>
        <dbReference type="ARBA" id="ARBA00001964"/>
    </source>
</evidence>
<comment type="cofactor">
    <cofactor evidence="1">
        <name>thiamine diphosphate</name>
        <dbReference type="ChEBI" id="CHEBI:58937"/>
    </cofactor>
</comment>
<feature type="non-terminal residue" evidence="5">
    <location>
        <position position="1"/>
    </location>
</feature>
<evidence type="ECO:0000256" key="2">
    <source>
        <dbReference type="ARBA" id="ARBA00023002"/>
    </source>
</evidence>
<protein>
    <submittedName>
        <fullName evidence="5">2-oxoglutarate dehydrogenase, E1 component</fullName>
    </submittedName>
</protein>
<keyword evidence="2" id="KW-0560">Oxidoreductase</keyword>
<name>T1CUI1_9ZZZZ</name>
<dbReference type="InterPro" id="IPR042179">
    <property type="entry name" value="KGD_C_sf"/>
</dbReference>
<dbReference type="GO" id="GO:0045252">
    <property type="term" value="C:oxoglutarate dehydrogenase complex"/>
    <property type="evidence" value="ECO:0007669"/>
    <property type="project" value="TreeGrafter"/>
</dbReference>
<feature type="domain" description="2-oxoglutarate dehydrogenase E1 component/KDG C-terminal" evidence="4">
    <location>
        <begin position="26"/>
        <end position="129"/>
    </location>
</feature>
<accession>T1CUI1</accession>
<keyword evidence="3" id="KW-0786">Thiamine pyrophosphate</keyword>
<reference evidence="5" key="1">
    <citation type="submission" date="2013-08" db="EMBL/GenBank/DDBJ databases">
        <authorList>
            <person name="Mendez C."/>
            <person name="Richter M."/>
            <person name="Ferrer M."/>
            <person name="Sanchez J."/>
        </authorList>
    </citation>
    <scope>NUCLEOTIDE SEQUENCE</scope>
</reference>
<sequence length="136" mass="16171">RQMRRNFRKPLIIMAPKSLLRNKMAVSRLEEFSGGQFEEIIDETSKLDRSRVRRVLICSGKVYYELLAEREKNRITDIAILRLEQYLSVLRRPAHGIARTYPRGVEMVWVQEEPRNNGVYPFIGAKLHYHWPECRN</sequence>
<dbReference type="Pfam" id="PF16870">
    <property type="entry name" value="OxoGdeHyase_C"/>
    <property type="match status" value="1"/>
</dbReference>
<dbReference type="AlphaFoldDB" id="T1CUI1"/>